<dbReference type="Proteomes" id="UP001180020">
    <property type="component" value="Unassembled WGS sequence"/>
</dbReference>
<reference evidence="7" key="1">
    <citation type="journal article" date="2023" name="Nat. Commun.">
        <title>Diploid and tetraploid genomes of Acorus and the evolution of monocots.</title>
        <authorList>
            <person name="Ma L."/>
            <person name="Liu K.W."/>
            <person name="Li Z."/>
            <person name="Hsiao Y.Y."/>
            <person name="Qi Y."/>
            <person name="Fu T."/>
            <person name="Tang G.D."/>
            <person name="Zhang D."/>
            <person name="Sun W.H."/>
            <person name="Liu D.K."/>
            <person name="Li Y."/>
            <person name="Chen G.Z."/>
            <person name="Liu X.D."/>
            <person name="Liao X.Y."/>
            <person name="Jiang Y.T."/>
            <person name="Yu X."/>
            <person name="Hao Y."/>
            <person name="Huang J."/>
            <person name="Zhao X.W."/>
            <person name="Ke S."/>
            <person name="Chen Y.Y."/>
            <person name="Wu W.L."/>
            <person name="Hsu J.L."/>
            <person name="Lin Y.F."/>
            <person name="Huang M.D."/>
            <person name="Li C.Y."/>
            <person name="Huang L."/>
            <person name="Wang Z.W."/>
            <person name="Zhao X."/>
            <person name="Zhong W.Y."/>
            <person name="Peng D.H."/>
            <person name="Ahmad S."/>
            <person name="Lan S."/>
            <person name="Zhang J.S."/>
            <person name="Tsai W.C."/>
            <person name="Van de Peer Y."/>
            <person name="Liu Z.J."/>
        </authorList>
    </citation>
    <scope>NUCLEOTIDE SEQUENCE</scope>
    <source>
        <strain evidence="7">CP</strain>
    </source>
</reference>
<comment type="catalytic activity">
    <reaction evidence="4">
        <text>ATP + H2O = ADP + phosphate + H(+)</text>
        <dbReference type="Rhea" id="RHEA:13065"/>
        <dbReference type="ChEBI" id="CHEBI:15377"/>
        <dbReference type="ChEBI" id="CHEBI:15378"/>
        <dbReference type="ChEBI" id="CHEBI:30616"/>
        <dbReference type="ChEBI" id="CHEBI:43474"/>
        <dbReference type="ChEBI" id="CHEBI:456216"/>
    </reaction>
</comment>
<keyword evidence="5" id="KW-0067">ATP-binding</keyword>
<evidence type="ECO:0000256" key="1">
    <source>
        <dbReference type="ARBA" id="ARBA00001946"/>
    </source>
</evidence>
<dbReference type="Pfam" id="PF14363">
    <property type="entry name" value="AAA_assoc"/>
    <property type="match status" value="1"/>
</dbReference>
<evidence type="ECO:0000259" key="6">
    <source>
        <dbReference type="SMART" id="SM00382"/>
    </source>
</evidence>
<feature type="domain" description="AAA+ ATPase" evidence="6">
    <location>
        <begin position="223"/>
        <end position="372"/>
    </location>
</feature>
<evidence type="ECO:0000313" key="7">
    <source>
        <dbReference type="EMBL" id="KAK1289833.1"/>
    </source>
</evidence>
<dbReference type="CDD" id="cd19510">
    <property type="entry name" value="RecA-like_BCS1"/>
    <property type="match status" value="1"/>
</dbReference>
<evidence type="ECO:0000256" key="2">
    <source>
        <dbReference type="ARBA" id="ARBA00007448"/>
    </source>
</evidence>
<dbReference type="InterPro" id="IPR003960">
    <property type="entry name" value="ATPase_AAA_CS"/>
</dbReference>
<comment type="caution">
    <text evidence="7">The sequence shown here is derived from an EMBL/GenBank/DDBJ whole genome shotgun (WGS) entry which is preliminary data.</text>
</comment>
<gene>
    <name evidence="7" type="ORF">QJS10_CPB18g00148</name>
</gene>
<dbReference type="GO" id="GO:0006950">
    <property type="term" value="P:response to stress"/>
    <property type="evidence" value="ECO:0007669"/>
    <property type="project" value="UniProtKB-ARBA"/>
</dbReference>
<organism evidence="7 8">
    <name type="scientific">Acorus calamus</name>
    <name type="common">Sweet flag</name>
    <dbReference type="NCBI Taxonomy" id="4465"/>
    <lineage>
        <taxon>Eukaryota</taxon>
        <taxon>Viridiplantae</taxon>
        <taxon>Streptophyta</taxon>
        <taxon>Embryophyta</taxon>
        <taxon>Tracheophyta</taxon>
        <taxon>Spermatophyta</taxon>
        <taxon>Magnoliopsida</taxon>
        <taxon>Liliopsida</taxon>
        <taxon>Acoraceae</taxon>
        <taxon>Acorus</taxon>
    </lineage>
</organism>
<dbReference type="Gene3D" id="3.40.50.300">
    <property type="entry name" value="P-loop containing nucleotide triphosphate hydrolases"/>
    <property type="match status" value="1"/>
</dbReference>
<dbReference type="Gene3D" id="6.10.280.40">
    <property type="match status" value="1"/>
</dbReference>
<dbReference type="GO" id="GO:0016887">
    <property type="term" value="F:ATP hydrolysis activity"/>
    <property type="evidence" value="ECO:0007669"/>
    <property type="project" value="InterPro"/>
</dbReference>
<reference evidence="7" key="2">
    <citation type="submission" date="2023-06" db="EMBL/GenBank/DDBJ databases">
        <authorList>
            <person name="Ma L."/>
            <person name="Liu K.-W."/>
            <person name="Li Z."/>
            <person name="Hsiao Y.-Y."/>
            <person name="Qi Y."/>
            <person name="Fu T."/>
            <person name="Tang G."/>
            <person name="Zhang D."/>
            <person name="Sun W.-H."/>
            <person name="Liu D.-K."/>
            <person name="Li Y."/>
            <person name="Chen G.-Z."/>
            <person name="Liu X.-D."/>
            <person name="Liao X.-Y."/>
            <person name="Jiang Y.-T."/>
            <person name="Yu X."/>
            <person name="Hao Y."/>
            <person name="Huang J."/>
            <person name="Zhao X.-W."/>
            <person name="Ke S."/>
            <person name="Chen Y.-Y."/>
            <person name="Wu W.-L."/>
            <person name="Hsu J.-L."/>
            <person name="Lin Y.-F."/>
            <person name="Huang M.-D."/>
            <person name="Li C.-Y."/>
            <person name="Huang L."/>
            <person name="Wang Z.-W."/>
            <person name="Zhao X."/>
            <person name="Zhong W.-Y."/>
            <person name="Peng D.-H."/>
            <person name="Ahmad S."/>
            <person name="Lan S."/>
            <person name="Zhang J.-S."/>
            <person name="Tsai W.-C."/>
            <person name="Van De Peer Y."/>
            <person name="Liu Z.-J."/>
        </authorList>
    </citation>
    <scope>NUCLEOTIDE SEQUENCE</scope>
    <source>
        <strain evidence="7">CP</strain>
        <tissue evidence="7">Leaves</tissue>
    </source>
</reference>
<keyword evidence="5" id="KW-0547">Nucleotide-binding</keyword>
<keyword evidence="3" id="KW-0460">Magnesium</keyword>
<dbReference type="InterPro" id="IPR058017">
    <property type="entry name" value="At3g28540-like_C"/>
</dbReference>
<dbReference type="SUPFAM" id="SSF52540">
    <property type="entry name" value="P-loop containing nucleoside triphosphate hydrolases"/>
    <property type="match status" value="1"/>
</dbReference>
<keyword evidence="8" id="KW-1185">Reference proteome</keyword>
<dbReference type="InterPro" id="IPR025753">
    <property type="entry name" value="AAA_N_dom"/>
</dbReference>
<dbReference type="InterPro" id="IPR050747">
    <property type="entry name" value="Mitochondrial_chaperone_BCS1"/>
</dbReference>
<dbReference type="PROSITE" id="PS00674">
    <property type="entry name" value="AAA"/>
    <property type="match status" value="1"/>
</dbReference>
<dbReference type="InterPro" id="IPR027417">
    <property type="entry name" value="P-loop_NTPase"/>
</dbReference>
<dbReference type="Pfam" id="PF00004">
    <property type="entry name" value="AAA"/>
    <property type="match status" value="1"/>
</dbReference>
<dbReference type="InterPro" id="IPR003959">
    <property type="entry name" value="ATPase_AAA_core"/>
</dbReference>
<evidence type="ECO:0000313" key="8">
    <source>
        <dbReference type="Proteomes" id="UP001180020"/>
    </source>
</evidence>
<dbReference type="PANTHER" id="PTHR23070">
    <property type="entry name" value="BCS1 AAA-TYPE ATPASE"/>
    <property type="match status" value="1"/>
</dbReference>
<comment type="cofactor">
    <cofactor evidence="1">
        <name>Mg(2+)</name>
        <dbReference type="ChEBI" id="CHEBI:18420"/>
    </cofactor>
</comment>
<dbReference type="InterPro" id="IPR003593">
    <property type="entry name" value="AAA+_ATPase"/>
</dbReference>
<proteinExistence type="inferred from homology"/>
<name>A0AAV9CNQ3_ACOCL</name>
<sequence>MDWKSTSSALATLMFLRTLPSLLPPELRDLLSYLSKRLLHSSDKTISMVVDEFDSNGRCNPLFTTIESYLSSKSASSAKVMKMTQHSKSRALTFSMGPDQDLLDHFNGFQLKWSSKSDKHKHPNDTFSEHRSITLSFDGKHRQAVQSVYLPKVLREAEAILFKNREKRLFSNRKDAHWTSVPFSHPSTFETLALESKVKDDIMSDLTKFVGRKDYYRRVGRTWKRGYLLYGPPGTGKTSLIGAIANFLDFDVYELELTAVSDNTQLRTLLLSTASKSVIVIEDVDCTVDVMNRSKGLKRTHDEMEEEPVAAAASAVVTAVSLSGILNFLDGLWSTCEGERLMVFTTNHVERLDPALLRPGRMDMHVHMTYCGAEAFRTLMKNYLGVGDHALLVEAEGLLPSAKMTPADVADVLMGCGDDVELGMRDVVERMKRRRIEVAAEAVVSGNKGTEKEEQIVF</sequence>
<protein>
    <recommendedName>
        <fullName evidence="6">AAA+ ATPase domain-containing protein</fullName>
    </recommendedName>
</protein>
<evidence type="ECO:0000256" key="3">
    <source>
        <dbReference type="ARBA" id="ARBA00022842"/>
    </source>
</evidence>
<dbReference type="EMBL" id="JAUJYO010000018">
    <property type="protein sequence ID" value="KAK1289833.1"/>
    <property type="molecule type" value="Genomic_DNA"/>
</dbReference>
<evidence type="ECO:0000256" key="4">
    <source>
        <dbReference type="ARBA" id="ARBA00049360"/>
    </source>
</evidence>
<dbReference type="Pfam" id="PF25568">
    <property type="entry name" value="AAA_lid_At3g28540"/>
    <property type="match status" value="1"/>
</dbReference>
<evidence type="ECO:0000256" key="5">
    <source>
        <dbReference type="RuleBase" id="RU003651"/>
    </source>
</evidence>
<dbReference type="GO" id="GO:0005524">
    <property type="term" value="F:ATP binding"/>
    <property type="evidence" value="ECO:0007669"/>
    <property type="project" value="UniProtKB-KW"/>
</dbReference>
<dbReference type="SMART" id="SM00382">
    <property type="entry name" value="AAA"/>
    <property type="match status" value="1"/>
</dbReference>
<dbReference type="AlphaFoldDB" id="A0AAV9CNQ3"/>
<comment type="similarity">
    <text evidence="2">Belongs to the AAA ATPase family. BCS1 subfamily.</text>
</comment>
<accession>A0AAV9CNQ3</accession>